<evidence type="ECO:0000259" key="14">
    <source>
        <dbReference type="PROSITE" id="PS52040"/>
    </source>
</evidence>
<comment type="similarity">
    <text evidence="4 12">Belongs to the type II topoisomerase family.</text>
</comment>
<feature type="active site" description="O-(5'-phospho-DNA)-tyrosine intermediate" evidence="11">
    <location>
        <position position="568"/>
    </location>
</feature>
<protein>
    <recommendedName>
        <fullName evidence="12">DNA topoisomerase 2</fullName>
        <ecNumber evidence="12">5.6.2.2</ecNumber>
    </recommendedName>
</protein>
<dbReference type="Pfam" id="PF16898">
    <property type="entry name" value="TOPRIM_C"/>
    <property type="match status" value="1"/>
</dbReference>
<dbReference type="GO" id="GO:0006265">
    <property type="term" value="P:DNA topological change"/>
    <property type="evidence" value="ECO:0007669"/>
    <property type="project" value="UniProtKB-UniRule"/>
</dbReference>
<dbReference type="InterPro" id="IPR013506">
    <property type="entry name" value="Topo_IIA_bsu_dom2"/>
</dbReference>
<dbReference type="Gene3D" id="3.30.1490.30">
    <property type="match status" value="1"/>
</dbReference>
<comment type="subunit">
    <text evidence="12">Homodimer.</text>
</comment>
<dbReference type="InterPro" id="IPR013760">
    <property type="entry name" value="Topo_IIA-like_dom_sf"/>
</dbReference>
<comment type="cofactor">
    <cofactor evidence="2">
        <name>Ca(2+)</name>
        <dbReference type="ChEBI" id="CHEBI:29108"/>
    </cofactor>
</comment>
<dbReference type="EC" id="5.6.2.2" evidence="12"/>
<dbReference type="InterPro" id="IPR014721">
    <property type="entry name" value="Ribsml_uS5_D2-typ_fold_subgr"/>
</dbReference>
<gene>
    <name evidence="15" type="ORF">CAMP_LOCUS8864</name>
</gene>
<evidence type="ECO:0000256" key="12">
    <source>
        <dbReference type="RuleBase" id="RU362094"/>
    </source>
</evidence>
<dbReference type="GO" id="GO:0003677">
    <property type="term" value="F:DNA binding"/>
    <property type="evidence" value="ECO:0007669"/>
    <property type="project" value="UniProtKB-UniRule"/>
</dbReference>
<evidence type="ECO:0000256" key="11">
    <source>
        <dbReference type="PROSITE-ProRule" id="PRU01384"/>
    </source>
</evidence>
<dbReference type="InterPro" id="IPR002205">
    <property type="entry name" value="Topo_IIA_dom_A"/>
</dbReference>
<evidence type="ECO:0000256" key="1">
    <source>
        <dbReference type="ARBA" id="ARBA00000185"/>
    </source>
</evidence>
<evidence type="ECO:0000256" key="6">
    <source>
        <dbReference type="ARBA" id="ARBA00022741"/>
    </source>
</evidence>
<dbReference type="InterPro" id="IPR013759">
    <property type="entry name" value="Topo_IIA_B_C"/>
</dbReference>
<keyword evidence="6 12" id="KW-0547">Nucleotide-binding</keyword>
<keyword evidence="9 11" id="KW-0238">DNA-binding</keyword>
<dbReference type="FunFam" id="3.90.199.10:FF:000002">
    <property type="entry name" value="DNA topoisomerase 2"/>
    <property type="match status" value="1"/>
</dbReference>
<dbReference type="PRINTS" id="PR00418">
    <property type="entry name" value="TPI2FAMILY"/>
</dbReference>
<dbReference type="PROSITE" id="PS50880">
    <property type="entry name" value="TOPRIM"/>
    <property type="match status" value="1"/>
</dbReference>
<dbReference type="InterPro" id="IPR013758">
    <property type="entry name" value="Topo_IIA_A/C_ab"/>
</dbReference>
<sequence>MISLIQKRVFDVSATLPRGVTVVFNNEKVNNEAGFEGYIKSFIPENNSILFLHPNSRWHIGITKRRMELEDGNENEEDCIMPESMSFVNNINTEKGGTHVDHVFDKIIPILKKVIDEKMENSGFRVKPANIKNHISIFINSLIENPSFESQTKETLTTKPKFFGSSFEVDQKKLINWANESGLIEEIMETVMNLKKKTKKRRVGGDFDFRDIVKLEDAILAGNKEKSQLCTLIVTEGDSAKALALSGLEILGREKFGVFPLKGKLINVSNLDEKKASENEEISTLMRIIGLKFDVQKFEEMNLRYGKLMILADQDEDGSHIKGLIINFIHKFWPDLLKNGFIQSFRTPLLKAKRGKEVHSFFNHQEFENWQNSEETSGKYAIKYYKGLGTSTSEEARQYFKDLEHHVIDFKYENSEDDSAIRMAFDREKSDDRKEWIKKYSDSEKSEKEINNNNLISYKEFVDEDLMKFGIVDLRRSIPCLIDGLKPSQRKILWTLLSMEESREMKVSQLSGAVSHSQSYHHGEESLVRTIIRMAQRFCGSSNLNLLEPIGQFGTRHENGNDAASARYIYTKLAPPTRFLFPPSDYSLLNRRFEDGQLVEPEYLCPIIPTVLINGVEGIGTGWNTRIMNRNLFEIIEMTRKMIEDSENLNEFQNILPFYEGHNGKIEKLSTNRFLSRGIARIWKPERKNSTSFVLEISELPIGMWTSKYKEKLQKVLENFDVIEFTEHHTEKKANFRIVFDRRRIKSAELLRKTNSELIKIFKLSSTMTENLVFFNSFGKLEEFENIRGIALQFFEIRKNLYEKRKEMLENQCLEKLKYAENQMRFIEMVTNGNIDLRKTNRFELEEIMRRMKLEKDPNKKKSEFGYLLEIPLYRLTPEEMNRLFERKNRKEIELDEIRNTNWKNIWMKELDRFENSVVKYRND</sequence>
<dbReference type="PRINTS" id="PR01158">
    <property type="entry name" value="TOPISMRASEII"/>
</dbReference>
<dbReference type="SMART" id="SM00433">
    <property type="entry name" value="TOP2c"/>
    <property type="match status" value="1"/>
</dbReference>
<keyword evidence="16" id="KW-1185">Reference proteome</keyword>
<evidence type="ECO:0000256" key="10">
    <source>
        <dbReference type="ARBA" id="ARBA00023235"/>
    </source>
</evidence>
<dbReference type="SUPFAM" id="SSF56719">
    <property type="entry name" value="Type II DNA topoisomerase"/>
    <property type="match status" value="1"/>
</dbReference>
<dbReference type="OrthoDB" id="276498at2759"/>
<dbReference type="Gene3D" id="3.90.199.10">
    <property type="entry name" value="Topoisomerase II, domain 5"/>
    <property type="match status" value="1"/>
</dbReference>
<dbReference type="SUPFAM" id="SSF54211">
    <property type="entry name" value="Ribosomal protein S5 domain 2-like"/>
    <property type="match status" value="1"/>
</dbReference>
<dbReference type="GO" id="GO:0005634">
    <property type="term" value="C:nucleus"/>
    <property type="evidence" value="ECO:0007669"/>
    <property type="project" value="TreeGrafter"/>
</dbReference>
<dbReference type="GO" id="GO:0046872">
    <property type="term" value="F:metal ion binding"/>
    <property type="evidence" value="ECO:0007669"/>
    <property type="project" value="UniProtKB-KW"/>
</dbReference>
<dbReference type="SMART" id="SM00434">
    <property type="entry name" value="TOP4c"/>
    <property type="match status" value="1"/>
</dbReference>
<comment type="caution">
    <text evidence="15">The sequence shown here is derived from an EMBL/GenBank/DDBJ whole genome shotgun (WGS) entry which is preliminary data.</text>
</comment>
<dbReference type="InterPro" id="IPR020568">
    <property type="entry name" value="Ribosomal_Su5_D2-typ_SF"/>
</dbReference>
<organism evidence="15 16">
    <name type="scientific">Caenorhabditis angaria</name>
    <dbReference type="NCBI Taxonomy" id="860376"/>
    <lineage>
        <taxon>Eukaryota</taxon>
        <taxon>Metazoa</taxon>
        <taxon>Ecdysozoa</taxon>
        <taxon>Nematoda</taxon>
        <taxon>Chromadorea</taxon>
        <taxon>Rhabditida</taxon>
        <taxon>Rhabditina</taxon>
        <taxon>Rhabditomorpha</taxon>
        <taxon>Rhabditoidea</taxon>
        <taxon>Rhabditidae</taxon>
        <taxon>Peloderinae</taxon>
        <taxon>Caenorhabditis</taxon>
    </lineage>
</organism>
<dbReference type="Proteomes" id="UP001152747">
    <property type="component" value="Unassembled WGS sequence"/>
</dbReference>
<dbReference type="EMBL" id="CANHGI010000003">
    <property type="protein sequence ID" value="CAI5446227.1"/>
    <property type="molecule type" value="Genomic_DNA"/>
</dbReference>
<evidence type="ECO:0000256" key="9">
    <source>
        <dbReference type="ARBA" id="ARBA00023125"/>
    </source>
</evidence>
<keyword evidence="10 11" id="KW-0413">Isomerase</keyword>
<dbReference type="InterPro" id="IPR031660">
    <property type="entry name" value="TOPRIM_C"/>
</dbReference>
<evidence type="ECO:0000256" key="8">
    <source>
        <dbReference type="ARBA" id="ARBA00023029"/>
    </source>
</evidence>
<dbReference type="Pfam" id="PF00521">
    <property type="entry name" value="DNA_topoisoIV"/>
    <property type="match status" value="1"/>
</dbReference>
<dbReference type="PROSITE" id="PS00177">
    <property type="entry name" value="TOPOISOMERASE_II"/>
    <property type="match status" value="1"/>
</dbReference>
<feature type="domain" description="Topo IIA-type catalytic" evidence="14">
    <location>
        <begin position="478"/>
        <end position="911"/>
    </location>
</feature>
<dbReference type="InterPro" id="IPR006171">
    <property type="entry name" value="TOPRIM_dom"/>
</dbReference>
<feature type="domain" description="Toprim" evidence="13">
    <location>
        <begin position="230"/>
        <end position="344"/>
    </location>
</feature>
<dbReference type="GO" id="GO:0000712">
    <property type="term" value="P:resolution of meiotic recombination intermediates"/>
    <property type="evidence" value="ECO:0007669"/>
    <property type="project" value="TreeGrafter"/>
</dbReference>
<accession>A0A9P1N099</accession>
<comment type="cofactor">
    <cofactor evidence="3">
        <name>Mg(2+)</name>
        <dbReference type="ChEBI" id="CHEBI:18420"/>
    </cofactor>
</comment>
<evidence type="ECO:0000313" key="16">
    <source>
        <dbReference type="Proteomes" id="UP001152747"/>
    </source>
</evidence>
<dbReference type="FunFam" id="3.40.50.670:FF:000001">
    <property type="entry name" value="DNA topoisomerase 2"/>
    <property type="match status" value="1"/>
</dbReference>
<keyword evidence="5" id="KW-0479">Metal-binding</keyword>
<dbReference type="Gene3D" id="1.10.268.10">
    <property type="entry name" value="Topoisomerase, domain 3"/>
    <property type="match status" value="1"/>
</dbReference>
<proteinExistence type="inferred from homology"/>
<dbReference type="InterPro" id="IPR001154">
    <property type="entry name" value="TopoII_euk"/>
</dbReference>
<dbReference type="Gene3D" id="3.30.230.10">
    <property type="match status" value="1"/>
</dbReference>
<dbReference type="PANTHER" id="PTHR10169:SF38">
    <property type="entry name" value="DNA TOPOISOMERASE 2"/>
    <property type="match status" value="1"/>
</dbReference>
<keyword evidence="8 11" id="KW-0799">Topoisomerase</keyword>
<dbReference type="InterPro" id="IPR001241">
    <property type="entry name" value="Topo_IIA"/>
</dbReference>
<dbReference type="Gene3D" id="3.30.1360.40">
    <property type="match status" value="1"/>
</dbReference>
<keyword evidence="7 12" id="KW-0067">ATP-binding</keyword>
<dbReference type="InterPro" id="IPR018522">
    <property type="entry name" value="TopoIIA_CS"/>
</dbReference>
<dbReference type="GO" id="GO:0005524">
    <property type="term" value="F:ATP binding"/>
    <property type="evidence" value="ECO:0007669"/>
    <property type="project" value="UniProtKB-UniRule"/>
</dbReference>
<dbReference type="Pfam" id="PF00204">
    <property type="entry name" value="DNA_gyraseB"/>
    <property type="match status" value="1"/>
</dbReference>
<comment type="function">
    <text evidence="12">Control of topological states of DNA by transient breakage and subsequent rejoining of DNA strands. Topoisomerase II makes double-strand breaks.</text>
</comment>
<evidence type="ECO:0000256" key="7">
    <source>
        <dbReference type="ARBA" id="ARBA00022840"/>
    </source>
</evidence>
<evidence type="ECO:0000256" key="4">
    <source>
        <dbReference type="ARBA" id="ARBA00011080"/>
    </source>
</evidence>
<dbReference type="Pfam" id="PF01751">
    <property type="entry name" value="Toprim"/>
    <property type="match status" value="1"/>
</dbReference>
<evidence type="ECO:0000259" key="13">
    <source>
        <dbReference type="PROSITE" id="PS50880"/>
    </source>
</evidence>
<dbReference type="PROSITE" id="PS52040">
    <property type="entry name" value="TOPO_IIA"/>
    <property type="match status" value="1"/>
</dbReference>
<name>A0A9P1N099_9PELO</name>
<dbReference type="GO" id="GO:0000819">
    <property type="term" value="P:sister chromatid segregation"/>
    <property type="evidence" value="ECO:0007669"/>
    <property type="project" value="TreeGrafter"/>
</dbReference>
<dbReference type="PANTHER" id="PTHR10169">
    <property type="entry name" value="DNA TOPOISOMERASE/GYRASE"/>
    <property type="match status" value="1"/>
</dbReference>
<comment type="catalytic activity">
    <reaction evidence="1 11 12">
        <text>ATP-dependent breakage, passage and rejoining of double-stranded DNA.</text>
        <dbReference type="EC" id="5.6.2.2"/>
    </reaction>
</comment>
<evidence type="ECO:0000256" key="3">
    <source>
        <dbReference type="ARBA" id="ARBA00001946"/>
    </source>
</evidence>
<evidence type="ECO:0000256" key="5">
    <source>
        <dbReference type="ARBA" id="ARBA00022723"/>
    </source>
</evidence>
<dbReference type="GO" id="GO:0003918">
    <property type="term" value="F:DNA topoisomerase type II (double strand cut, ATP-hydrolyzing) activity"/>
    <property type="evidence" value="ECO:0007669"/>
    <property type="project" value="UniProtKB-UniRule"/>
</dbReference>
<dbReference type="Gene3D" id="3.40.50.670">
    <property type="match status" value="1"/>
</dbReference>
<dbReference type="InterPro" id="IPR013757">
    <property type="entry name" value="Topo_IIA_A_a_sf"/>
</dbReference>
<reference evidence="15" key="1">
    <citation type="submission" date="2022-11" db="EMBL/GenBank/DDBJ databases">
        <authorList>
            <person name="Kikuchi T."/>
        </authorList>
    </citation>
    <scope>NUCLEOTIDE SEQUENCE</scope>
    <source>
        <strain evidence="15">PS1010</strain>
    </source>
</reference>
<dbReference type="InterPro" id="IPR050634">
    <property type="entry name" value="DNA_Topoisomerase_II"/>
</dbReference>
<evidence type="ECO:0000256" key="2">
    <source>
        <dbReference type="ARBA" id="ARBA00001913"/>
    </source>
</evidence>
<dbReference type="AlphaFoldDB" id="A0A9P1N099"/>
<evidence type="ECO:0000313" key="15">
    <source>
        <dbReference type="EMBL" id="CAI5446227.1"/>
    </source>
</evidence>